<evidence type="ECO:0000256" key="1">
    <source>
        <dbReference type="PROSITE-ProRule" id="PRU00285"/>
    </source>
</evidence>
<evidence type="ECO:0000313" key="5">
    <source>
        <dbReference type="Proteomes" id="UP001501490"/>
    </source>
</evidence>
<dbReference type="Gene3D" id="2.60.40.790">
    <property type="match status" value="1"/>
</dbReference>
<dbReference type="InterPro" id="IPR008978">
    <property type="entry name" value="HSP20-like_chaperone"/>
</dbReference>
<dbReference type="Pfam" id="PF00011">
    <property type="entry name" value="HSP20"/>
    <property type="match status" value="1"/>
</dbReference>
<dbReference type="InterPro" id="IPR031107">
    <property type="entry name" value="Small_HSP"/>
</dbReference>
<accession>A0ABP7AK46</accession>
<dbReference type="EMBL" id="BAABAB010000035">
    <property type="protein sequence ID" value="GAA3634129.1"/>
    <property type="molecule type" value="Genomic_DNA"/>
</dbReference>
<comment type="similarity">
    <text evidence="1 2">Belongs to the small heat shock protein (HSP20) family.</text>
</comment>
<dbReference type="SUPFAM" id="SSF49764">
    <property type="entry name" value="HSP20-like chaperones"/>
    <property type="match status" value="1"/>
</dbReference>
<evidence type="ECO:0000259" key="3">
    <source>
        <dbReference type="PROSITE" id="PS01031"/>
    </source>
</evidence>
<evidence type="ECO:0000313" key="4">
    <source>
        <dbReference type="EMBL" id="GAA3634129.1"/>
    </source>
</evidence>
<dbReference type="InterPro" id="IPR002068">
    <property type="entry name" value="A-crystallin/Hsp20_dom"/>
</dbReference>
<sequence length="163" mass="18234">MVLMRTDPFREWDRLTRQAFGTSVRPAFMPMDAWREGERFLVEFDLPGVESDSIDLDVERNVVTVRAERPVRHGVREQLAAERPRGVFSRQLILGDNLDLDQIAASYRDGVLRLVIPVAARAKPRRITVDTTADNVRTIEGGTIEGGTVAEAQDTSQQAVTVS</sequence>
<dbReference type="CDD" id="cd06464">
    <property type="entry name" value="ACD_sHsps-like"/>
    <property type="match status" value="1"/>
</dbReference>
<dbReference type="PANTHER" id="PTHR11527">
    <property type="entry name" value="HEAT-SHOCK PROTEIN 20 FAMILY MEMBER"/>
    <property type="match status" value="1"/>
</dbReference>
<dbReference type="Proteomes" id="UP001501490">
    <property type="component" value="Unassembled WGS sequence"/>
</dbReference>
<evidence type="ECO:0000256" key="2">
    <source>
        <dbReference type="RuleBase" id="RU003616"/>
    </source>
</evidence>
<feature type="domain" description="SHSP" evidence="3">
    <location>
        <begin position="22"/>
        <end position="132"/>
    </location>
</feature>
<name>A0ABP7AK46_9ACTN</name>
<reference evidence="5" key="1">
    <citation type="journal article" date="2019" name="Int. J. Syst. Evol. Microbiol.">
        <title>The Global Catalogue of Microorganisms (GCM) 10K type strain sequencing project: providing services to taxonomists for standard genome sequencing and annotation.</title>
        <authorList>
            <consortium name="The Broad Institute Genomics Platform"/>
            <consortium name="The Broad Institute Genome Sequencing Center for Infectious Disease"/>
            <person name="Wu L."/>
            <person name="Ma J."/>
        </authorList>
    </citation>
    <scope>NUCLEOTIDE SEQUENCE [LARGE SCALE GENOMIC DNA]</scope>
    <source>
        <strain evidence="5">JCM 16929</strain>
    </source>
</reference>
<dbReference type="PROSITE" id="PS01031">
    <property type="entry name" value="SHSP"/>
    <property type="match status" value="1"/>
</dbReference>
<gene>
    <name evidence="4" type="primary">hsp18_2</name>
    <name evidence="4" type="ORF">GCM10022236_40860</name>
</gene>
<dbReference type="RefSeq" id="WP_344808066.1">
    <property type="nucleotide sequence ID" value="NZ_BAABAB010000035.1"/>
</dbReference>
<keyword evidence="5" id="KW-1185">Reference proteome</keyword>
<protein>
    <submittedName>
        <fullName evidence="4">Molecular chaperone Hsp18</fullName>
    </submittedName>
</protein>
<proteinExistence type="inferred from homology"/>
<comment type="caution">
    <text evidence="4">The sequence shown here is derived from an EMBL/GenBank/DDBJ whole genome shotgun (WGS) entry which is preliminary data.</text>
</comment>
<organism evidence="4 5">
    <name type="scientific">Microlunatus ginsengisoli</name>
    <dbReference type="NCBI Taxonomy" id="363863"/>
    <lineage>
        <taxon>Bacteria</taxon>
        <taxon>Bacillati</taxon>
        <taxon>Actinomycetota</taxon>
        <taxon>Actinomycetes</taxon>
        <taxon>Propionibacteriales</taxon>
        <taxon>Propionibacteriaceae</taxon>
        <taxon>Microlunatus</taxon>
    </lineage>
</organism>